<evidence type="ECO:0000256" key="1">
    <source>
        <dbReference type="SAM" id="SignalP"/>
    </source>
</evidence>
<dbReference type="InterPro" id="IPR036728">
    <property type="entry name" value="PBP_GOBP_sf"/>
</dbReference>
<evidence type="ECO:0000313" key="2">
    <source>
        <dbReference type="EMBL" id="KAK5641154.1"/>
    </source>
</evidence>
<keyword evidence="1" id="KW-0732">Signal</keyword>
<comment type="caution">
    <text evidence="2">The sequence shown here is derived from an EMBL/GenBank/DDBJ whole genome shotgun (WGS) entry which is preliminary data.</text>
</comment>
<evidence type="ECO:0000313" key="3">
    <source>
        <dbReference type="Proteomes" id="UP001329430"/>
    </source>
</evidence>
<organism evidence="2 3">
    <name type="scientific">Pyrocoelia pectoralis</name>
    <dbReference type="NCBI Taxonomy" id="417401"/>
    <lineage>
        <taxon>Eukaryota</taxon>
        <taxon>Metazoa</taxon>
        <taxon>Ecdysozoa</taxon>
        <taxon>Arthropoda</taxon>
        <taxon>Hexapoda</taxon>
        <taxon>Insecta</taxon>
        <taxon>Pterygota</taxon>
        <taxon>Neoptera</taxon>
        <taxon>Endopterygota</taxon>
        <taxon>Coleoptera</taxon>
        <taxon>Polyphaga</taxon>
        <taxon>Elateriformia</taxon>
        <taxon>Elateroidea</taxon>
        <taxon>Lampyridae</taxon>
        <taxon>Lampyrinae</taxon>
        <taxon>Pyrocoelia</taxon>
    </lineage>
</organism>
<dbReference type="AlphaFoldDB" id="A0AAN7V7V2"/>
<feature type="signal peptide" evidence="1">
    <location>
        <begin position="1"/>
        <end position="19"/>
    </location>
</feature>
<dbReference type="EMBL" id="JAVRBK010000007">
    <property type="protein sequence ID" value="KAK5641154.1"/>
    <property type="molecule type" value="Genomic_DNA"/>
</dbReference>
<name>A0AAN7V7V2_9COLE</name>
<dbReference type="Pfam" id="PF01395">
    <property type="entry name" value="PBP_GOBP"/>
    <property type="match status" value="1"/>
</dbReference>
<gene>
    <name evidence="2" type="ORF">RI129_009701</name>
</gene>
<sequence length="144" mass="16829">MNHNVLCLVFFCCVIQIFSFEVPDKFIDTATAECLKKFNFDKTILSKYVDEKFRIINLDEVGYKLAKCAIEKGYYYNADGEFNREAIIDETIKAFELYVQREVEDKRAVSTALVDNCITRNGKDQVEEMQNFNNCLVREAQKYN</sequence>
<dbReference type="InterPro" id="IPR006170">
    <property type="entry name" value="PBP/GOBP"/>
</dbReference>
<feature type="chain" id="PRO_5042883641" evidence="1">
    <location>
        <begin position="20"/>
        <end position="144"/>
    </location>
</feature>
<dbReference type="SUPFAM" id="SSF47565">
    <property type="entry name" value="Insect pheromone/odorant-binding proteins"/>
    <property type="match status" value="1"/>
</dbReference>
<proteinExistence type="predicted"/>
<dbReference type="Proteomes" id="UP001329430">
    <property type="component" value="Chromosome 7"/>
</dbReference>
<protein>
    <submittedName>
        <fullName evidence="2">Uncharacterized protein</fullName>
    </submittedName>
</protein>
<reference evidence="2 3" key="1">
    <citation type="journal article" date="2024" name="Insects">
        <title>An Improved Chromosome-Level Genome Assembly of the Firefly Pyrocoelia pectoralis.</title>
        <authorList>
            <person name="Fu X."/>
            <person name="Meyer-Rochow V.B."/>
            <person name="Ballantyne L."/>
            <person name="Zhu X."/>
        </authorList>
    </citation>
    <scope>NUCLEOTIDE SEQUENCE [LARGE SCALE GENOMIC DNA]</scope>
    <source>
        <strain evidence="2">XCY_ONT2</strain>
    </source>
</reference>
<accession>A0AAN7V7V2</accession>
<dbReference type="Gene3D" id="1.10.238.20">
    <property type="entry name" value="Pheromone/general odorant binding protein domain"/>
    <property type="match status" value="1"/>
</dbReference>
<dbReference type="GO" id="GO:0005549">
    <property type="term" value="F:odorant binding"/>
    <property type="evidence" value="ECO:0007669"/>
    <property type="project" value="InterPro"/>
</dbReference>
<keyword evidence="3" id="KW-1185">Reference proteome</keyword>